<accession>A0A4C1TZD4</accession>
<organism evidence="2 3">
    <name type="scientific">Eumeta variegata</name>
    <name type="common">Bagworm moth</name>
    <name type="synonym">Eumeta japonica</name>
    <dbReference type="NCBI Taxonomy" id="151549"/>
    <lineage>
        <taxon>Eukaryota</taxon>
        <taxon>Metazoa</taxon>
        <taxon>Ecdysozoa</taxon>
        <taxon>Arthropoda</taxon>
        <taxon>Hexapoda</taxon>
        <taxon>Insecta</taxon>
        <taxon>Pterygota</taxon>
        <taxon>Neoptera</taxon>
        <taxon>Endopterygota</taxon>
        <taxon>Lepidoptera</taxon>
        <taxon>Glossata</taxon>
        <taxon>Ditrysia</taxon>
        <taxon>Tineoidea</taxon>
        <taxon>Psychidae</taxon>
        <taxon>Oiketicinae</taxon>
        <taxon>Eumeta</taxon>
    </lineage>
</organism>
<reference evidence="2 3" key="1">
    <citation type="journal article" date="2019" name="Commun. Biol.">
        <title>The bagworm genome reveals a unique fibroin gene that provides high tensile strength.</title>
        <authorList>
            <person name="Kono N."/>
            <person name="Nakamura H."/>
            <person name="Ohtoshi R."/>
            <person name="Tomita M."/>
            <person name="Numata K."/>
            <person name="Arakawa K."/>
        </authorList>
    </citation>
    <scope>NUCLEOTIDE SEQUENCE [LARGE SCALE GENOMIC DNA]</scope>
</reference>
<comment type="caution">
    <text evidence="2">The sequence shown here is derived from an EMBL/GenBank/DDBJ whole genome shotgun (WGS) entry which is preliminary data.</text>
</comment>
<protein>
    <submittedName>
        <fullName evidence="2">Uncharacterized protein</fullName>
    </submittedName>
</protein>
<proteinExistence type="predicted"/>
<feature type="compositionally biased region" description="Low complexity" evidence="1">
    <location>
        <begin position="1"/>
        <end position="10"/>
    </location>
</feature>
<dbReference type="Proteomes" id="UP000299102">
    <property type="component" value="Unassembled WGS sequence"/>
</dbReference>
<evidence type="ECO:0000313" key="2">
    <source>
        <dbReference type="EMBL" id="GBP19422.1"/>
    </source>
</evidence>
<sequence>MQMQQAQTQQEGEDQKLRATGGVEASDVPVRPTSGGVRRFIPEADYIKISKHASISGLTYSLRARRGGRPRTSPIDSFGTAPENNESTPRPHSRNDICIHEQFVETNKDYVHDECLVSRASTFVQIQPRTKLAHVQFVGCATEGKYRESIVMRITASSKGRQRARASAVRKHDDQSALLSCFRSTLIFYTDLYKVYAQVAPVQGWLERPNLRLHSRPPIFAPLCAGLAIKLIYYTVDFYYNVYSLWRAFIVALAKVRIDSIEAPSPAFSSRKALCGGACASKINSPFVDSSAVENTRG</sequence>
<dbReference type="EMBL" id="BGZK01000108">
    <property type="protein sequence ID" value="GBP19422.1"/>
    <property type="molecule type" value="Genomic_DNA"/>
</dbReference>
<dbReference type="AlphaFoldDB" id="A0A4C1TZD4"/>
<gene>
    <name evidence="2" type="ORF">EVAR_15770_1</name>
</gene>
<name>A0A4C1TZD4_EUMVA</name>
<evidence type="ECO:0000313" key="3">
    <source>
        <dbReference type="Proteomes" id="UP000299102"/>
    </source>
</evidence>
<feature type="region of interest" description="Disordered" evidence="1">
    <location>
        <begin position="1"/>
        <end position="36"/>
    </location>
</feature>
<evidence type="ECO:0000256" key="1">
    <source>
        <dbReference type="SAM" id="MobiDB-lite"/>
    </source>
</evidence>
<keyword evidence="3" id="KW-1185">Reference proteome</keyword>
<feature type="region of interest" description="Disordered" evidence="1">
    <location>
        <begin position="65"/>
        <end position="94"/>
    </location>
</feature>